<gene>
    <name evidence="1" type="ORF">PHMEG_00022838</name>
</gene>
<dbReference type="Proteomes" id="UP000198211">
    <property type="component" value="Unassembled WGS sequence"/>
</dbReference>
<name>A0A225VHS2_9STRA</name>
<comment type="caution">
    <text evidence="1">The sequence shown here is derived from an EMBL/GenBank/DDBJ whole genome shotgun (WGS) entry which is preliminary data.</text>
</comment>
<evidence type="ECO:0000313" key="2">
    <source>
        <dbReference type="Proteomes" id="UP000198211"/>
    </source>
</evidence>
<evidence type="ECO:0000313" key="1">
    <source>
        <dbReference type="EMBL" id="OWZ05131.1"/>
    </source>
</evidence>
<dbReference type="AlphaFoldDB" id="A0A225VHS2"/>
<reference evidence="2" key="1">
    <citation type="submission" date="2017-03" db="EMBL/GenBank/DDBJ databases">
        <title>Phytopthora megakarya and P. palmivora, two closely related causual agents of cacao black pod achieved similar genome size and gene model numbers by different mechanisms.</title>
        <authorList>
            <person name="Ali S."/>
            <person name="Shao J."/>
            <person name="Larry D.J."/>
            <person name="Kronmiller B."/>
            <person name="Shen D."/>
            <person name="Strem M.D."/>
            <person name="Melnick R.L."/>
            <person name="Guiltinan M.J."/>
            <person name="Tyler B.M."/>
            <person name="Meinhardt L.W."/>
            <person name="Bailey B.A."/>
        </authorList>
    </citation>
    <scope>NUCLEOTIDE SEQUENCE [LARGE SCALE GENOMIC DNA]</scope>
    <source>
        <strain evidence="2">zdho120</strain>
    </source>
</reference>
<accession>A0A225VHS2</accession>
<dbReference type="OrthoDB" id="93216at2759"/>
<proteinExistence type="predicted"/>
<protein>
    <submittedName>
        <fullName evidence="1">RxLR effector protein</fullName>
    </submittedName>
</protein>
<sequence>MFHTLTNQYGKEGLKVLIANAKKSKDTETIALKLQQEIWRSEGKTADDVFKLLKMNYNGDIFLRAPISYASLLNNVNLDYCMRNEFGAITELEKHFPYIKLARMVGATM</sequence>
<dbReference type="EMBL" id="NBNE01004595">
    <property type="protein sequence ID" value="OWZ05131.1"/>
    <property type="molecule type" value="Genomic_DNA"/>
</dbReference>
<keyword evidence="2" id="KW-1185">Reference proteome</keyword>
<organism evidence="1 2">
    <name type="scientific">Phytophthora megakarya</name>
    <dbReference type="NCBI Taxonomy" id="4795"/>
    <lineage>
        <taxon>Eukaryota</taxon>
        <taxon>Sar</taxon>
        <taxon>Stramenopiles</taxon>
        <taxon>Oomycota</taxon>
        <taxon>Peronosporomycetes</taxon>
        <taxon>Peronosporales</taxon>
        <taxon>Peronosporaceae</taxon>
        <taxon>Phytophthora</taxon>
    </lineage>
</organism>